<dbReference type="InterPro" id="IPR045584">
    <property type="entry name" value="Pilin-like"/>
</dbReference>
<dbReference type="Gene3D" id="3.30.700.10">
    <property type="entry name" value="Glycoprotein, Type 4 Pilin"/>
    <property type="match status" value="1"/>
</dbReference>
<dbReference type="AlphaFoldDB" id="A0A517QCP9"/>
<dbReference type="Pfam" id="PF07596">
    <property type="entry name" value="SBP_bac_10"/>
    <property type="match status" value="1"/>
</dbReference>
<evidence type="ECO:0000256" key="1">
    <source>
        <dbReference type="SAM" id="Phobius"/>
    </source>
</evidence>
<keyword evidence="1" id="KW-0812">Transmembrane</keyword>
<feature type="domain" description="DUF1559" evidence="2">
    <location>
        <begin position="36"/>
        <end position="315"/>
    </location>
</feature>
<dbReference type="Pfam" id="PF07963">
    <property type="entry name" value="N_methyl"/>
    <property type="match status" value="1"/>
</dbReference>
<feature type="transmembrane region" description="Helical" evidence="1">
    <location>
        <begin position="12"/>
        <end position="35"/>
    </location>
</feature>
<dbReference type="SUPFAM" id="SSF54523">
    <property type="entry name" value="Pili subunits"/>
    <property type="match status" value="1"/>
</dbReference>
<evidence type="ECO:0000313" key="3">
    <source>
        <dbReference type="EMBL" id="QDT29402.1"/>
    </source>
</evidence>
<evidence type="ECO:0000259" key="2">
    <source>
        <dbReference type="Pfam" id="PF07596"/>
    </source>
</evidence>
<dbReference type="InterPro" id="IPR012902">
    <property type="entry name" value="N_methyl_site"/>
</dbReference>
<proteinExistence type="predicted"/>
<protein>
    <submittedName>
        <fullName evidence="3">Putative major pilin subunit</fullName>
    </submittedName>
</protein>
<dbReference type="EMBL" id="CP037421">
    <property type="protein sequence ID" value="QDT29402.1"/>
    <property type="molecule type" value="Genomic_DNA"/>
</dbReference>
<keyword evidence="1" id="KW-0472">Membrane</keyword>
<keyword evidence="1" id="KW-1133">Transmembrane helix</keyword>
<dbReference type="NCBIfam" id="TIGR02532">
    <property type="entry name" value="IV_pilin_GFxxxE"/>
    <property type="match status" value="1"/>
</dbReference>
<keyword evidence="4" id="KW-1185">Reference proteome</keyword>
<dbReference type="InterPro" id="IPR027558">
    <property type="entry name" value="Pre_pil_HX9DG_C"/>
</dbReference>
<dbReference type="PANTHER" id="PTHR30093:SF2">
    <property type="entry name" value="TYPE II SECRETION SYSTEM PROTEIN H"/>
    <property type="match status" value="1"/>
</dbReference>
<dbReference type="NCBIfam" id="TIGR04294">
    <property type="entry name" value="pre_pil_HX9DG"/>
    <property type="match status" value="1"/>
</dbReference>
<sequence>MKNIGKERRRGFTLIELLVVIAIIAILIALLLPAVQQAREAARRSTCKNNLKQLGLALHNYHDAFGMFVLRKGGTNGSDSNTSNRGRLCGFVGLLPYIDQAPLFNKISAGDSSHSPFGPAAWRGWGVWNVTIPMLRCPSDGRDKRTIRTNNYVFCLGDSSRSINGGNSRGMFPNRNGTRIRDITDGTSNTIAMSEHVRANYSPSTSNAKRSRVEGIAMGQTPRTNPGTCMALASGAGWVSGTSVKGKHGTSLWDGQAERCGFTTILPPNAPSCAEGTNVNADSSHAALAPSSLHVGGVHILMADGAVRFISSNINTGNLSAATPNPGAISASPYGVWGALGTKEGGEVLGEY</sequence>
<dbReference type="RefSeq" id="WP_232093103.1">
    <property type="nucleotide sequence ID" value="NZ_CP037421.1"/>
</dbReference>
<organism evidence="3 4">
    <name type="scientific">Gimesia panareensis</name>
    <dbReference type="NCBI Taxonomy" id="2527978"/>
    <lineage>
        <taxon>Bacteria</taxon>
        <taxon>Pseudomonadati</taxon>
        <taxon>Planctomycetota</taxon>
        <taxon>Planctomycetia</taxon>
        <taxon>Planctomycetales</taxon>
        <taxon>Planctomycetaceae</taxon>
        <taxon>Gimesia</taxon>
    </lineage>
</organism>
<accession>A0A517QCP9</accession>
<dbReference type="PANTHER" id="PTHR30093">
    <property type="entry name" value="GENERAL SECRETION PATHWAY PROTEIN G"/>
    <property type="match status" value="1"/>
</dbReference>
<name>A0A517QCP9_9PLAN</name>
<reference evidence="3 4" key="1">
    <citation type="submission" date="2019-03" db="EMBL/GenBank/DDBJ databases">
        <title>Deep-cultivation of Planctomycetes and their phenomic and genomic characterization uncovers novel biology.</title>
        <authorList>
            <person name="Wiegand S."/>
            <person name="Jogler M."/>
            <person name="Boedeker C."/>
            <person name="Pinto D."/>
            <person name="Vollmers J."/>
            <person name="Rivas-Marin E."/>
            <person name="Kohn T."/>
            <person name="Peeters S.H."/>
            <person name="Heuer A."/>
            <person name="Rast P."/>
            <person name="Oberbeckmann S."/>
            <person name="Bunk B."/>
            <person name="Jeske O."/>
            <person name="Meyerdierks A."/>
            <person name="Storesund J.E."/>
            <person name="Kallscheuer N."/>
            <person name="Luecker S."/>
            <person name="Lage O.M."/>
            <person name="Pohl T."/>
            <person name="Merkel B.J."/>
            <person name="Hornburger P."/>
            <person name="Mueller R.-W."/>
            <person name="Bruemmer F."/>
            <person name="Labrenz M."/>
            <person name="Spormann A.M."/>
            <person name="Op den Camp H."/>
            <person name="Overmann J."/>
            <person name="Amann R."/>
            <person name="Jetten M.S.M."/>
            <person name="Mascher T."/>
            <person name="Medema M.H."/>
            <person name="Devos D.P."/>
            <person name="Kaster A.-K."/>
            <person name="Ovreas L."/>
            <person name="Rohde M."/>
            <person name="Galperin M.Y."/>
            <person name="Jogler C."/>
        </authorList>
    </citation>
    <scope>NUCLEOTIDE SEQUENCE [LARGE SCALE GENOMIC DNA]</scope>
    <source>
        <strain evidence="3 4">Enr10</strain>
    </source>
</reference>
<dbReference type="InterPro" id="IPR011453">
    <property type="entry name" value="DUF1559"/>
</dbReference>
<evidence type="ECO:0000313" key="4">
    <source>
        <dbReference type="Proteomes" id="UP000315647"/>
    </source>
</evidence>
<gene>
    <name evidence="3" type="ORF">Enr10x_47550</name>
</gene>
<dbReference type="Proteomes" id="UP000315647">
    <property type="component" value="Chromosome"/>
</dbReference>
<dbReference type="PROSITE" id="PS00409">
    <property type="entry name" value="PROKAR_NTER_METHYL"/>
    <property type="match status" value="1"/>
</dbReference>